<keyword evidence="3" id="KW-1185">Reference proteome</keyword>
<gene>
    <name evidence="2" type="ORF">TrVE_jg3137</name>
</gene>
<dbReference type="InterPro" id="IPR051961">
    <property type="entry name" value="Fungal_Metabolite_Diox"/>
</dbReference>
<feature type="compositionally biased region" description="Pro residues" evidence="1">
    <location>
        <begin position="33"/>
        <end position="44"/>
    </location>
</feature>
<evidence type="ECO:0000256" key="1">
    <source>
        <dbReference type="SAM" id="MobiDB-lite"/>
    </source>
</evidence>
<dbReference type="SUPFAM" id="SSF51197">
    <property type="entry name" value="Clavaminate synthase-like"/>
    <property type="match status" value="1"/>
</dbReference>
<dbReference type="Gene3D" id="2.60.120.620">
    <property type="entry name" value="q2cbj1_9rhob like domain"/>
    <property type="match status" value="1"/>
</dbReference>
<feature type="region of interest" description="Disordered" evidence="1">
    <location>
        <begin position="21"/>
        <end position="46"/>
    </location>
</feature>
<organism evidence="2 3">
    <name type="scientific">Triparma verrucosa</name>
    <dbReference type="NCBI Taxonomy" id="1606542"/>
    <lineage>
        <taxon>Eukaryota</taxon>
        <taxon>Sar</taxon>
        <taxon>Stramenopiles</taxon>
        <taxon>Ochrophyta</taxon>
        <taxon>Bolidophyceae</taxon>
        <taxon>Parmales</taxon>
        <taxon>Triparmaceae</taxon>
        <taxon>Triparma</taxon>
    </lineage>
</organism>
<dbReference type="Proteomes" id="UP001165160">
    <property type="component" value="Unassembled WGS sequence"/>
</dbReference>
<evidence type="ECO:0008006" key="4">
    <source>
        <dbReference type="Google" id="ProtNLM"/>
    </source>
</evidence>
<reference evidence="3" key="1">
    <citation type="journal article" date="2023" name="Commun. Biol.">
        <title>Genome analysis of Parmales, the sister group of diatoms, reveals the evolutionary specialization of diatoms from phago-mixotrophs to photoautotrophs.</title>
        <authorList>
            <person name="Ban H."/>
            <person name="Sato S."/>
            <person name="Yoshikawa S."/>
            <person name="Yamada K."/>
            <person name="Nakamura Y."/>
            <person name="Ichinomiya M."/>
            <person name="Sato N."/>
            <person name="Blanc-Mathieu R."/>
            <person name="Endo H."/>
            <person name="Kuwata A."/>
            <person name="Ogata H."/>
        </authorList>
    </citation>
    <scope>NUCLEOTIDE SEQUENCE [LARGE SCALE GENOMIC DNA]</scope>
    <source>
        <strain evidence="3">NIES 3699</strain>
    </source>
</reference>
<dbReference type="EMBL" id="BRXX01000091">
    <property type="protein sequence ID" value="GMH89188.1"/>
    <property type="molecule type" value="Genomic_DNA"/>
</dbReference>
<protein>
    <recommendedName>
        <fullName evidence="4">Phytanoyl-CoA dioxygenase</fullName>
    </recommendedName>
</protein>
<dbReference type="InterPro" id="IPR008775">
    <property type="entry name" value="Phytyl_CoA_dOase-like"/>
</dbReference>
<dbReference type="PANTHER" id="PTHR37563:SF2">
    <property type="entry name" value="PHYTANOYL-COA DIOXYGENASE FAMILY PROTEIN (AFU_ORTHOLOGUE AFUA_2G03330)"/>
    <property type="match status" value="1"/>
</dbReference>
<dbReference type="Pfam" id="PF05721">
    <property type="entry name" value="PhyH"/>
    <property type="match status" value="1"/>
</dbReference>
<dbReference type="PANTHER" id="PTHR37563">
    <property type="entry name" value="PHYTANOYL-COA DIOXYGENASE FAMILY PROTEIN (AFU_ORTHOLOGUE AFUA_2G03330)"/>
    <property type="match status" value="1"/>
</dbReference>
<evidence type="ECO:0000313" key="2">
    <source>
        <dbReference type="EMBL" id="GMH89188.1"/>
    </source>
</evidence>
<sequence length="489" mass="53495">MDLFGSDSESDCDDSALLSLAPGTTPGGVPLPQAAPPTTPPTTPPATYLAVANYIIQRWSQHNRLPYTPHLSQPVDSSIKNVPLNEYCVTILKNDDPSSSSSSSSSSVLLKLLQGKGLKVVESTSSTDYVISIISSPATTSIDTSTLVLSETYPNLVPGGQLITVSPSCPITDSSSSFCSANTPSFATLTNPGFKVNTQSCKWLPSPTKVSKIEHSNILTATVYMSSYELNLRNLCSSNLLRASESLRVSGFCLIPNLFPPPLISHLSSAALSDFKTCQTLIKSFKNVDLLNPSDSDSSIISYKELSMREDLRVDIRNTPNLNILKTTEQYRQFRENSNVIEIVKNTMAGSVISLPGCADQCLHADTEHLYDFMCPTHYVNLFAVGGDFGEEVGQTAFVKGSQDLEVCGRMQEDRKMLEENVVRPFLGLGDAVLFDCRVLHFGTENRGEIRPVIYTNYWREFYRDPKNWDERESLFEGGEGEGEGSGES</sequence>
<dbReference type="AlphaFoldDB" id="A0A9W7ETD9"/>
<evidence type="ECO:0000313" key="3">
    <source>
        <dbReference type="Proteomes" id="UP001165160"/>
    </source>
</evidence>
<accession>A0A9W7ETD9</accession>
<proteinExistence type="predicted"/>
<comment type="caution">
    <text evidence="2">The sequence shown here is derived from an EMBL/GenBank/DDBJ whole genome shotgun (WGS) entry which is preliminary data.</text>
</comment>
<name>A0A9W7ETD9_9STRA</name>